<dbReference type="InterPro" id="IPR001471">
    <property type="entry name" value="AP2/ERF_dom"/>
</dbReference>
<dbReference type="GO" id="GO:0003700">
    <property type="term" value="F:DNA-binding transcription factor activity"/>
    <property type="evidence" value="ECO:0007669"/>
    <property type="project" value="InterPro"/>
</dbReference>
<dbReference type="Gene3D" id="3.30.730.10">
    <property type="entry name" value="AP2/ERF domain"/>
    <property type="match status" value="1"/>
</dbReference>
<evidence type="ECO:0000256" key="6">
    <source>
        <dbReference type="SAM" id="MobiDB-lite"/>
    </source>
</evidence>
<dbReference type="CDD" id="cd00018">
    <property type="entry name" value="AP2"/>
    <property type="match status" value="1"/>
</dbReference>
<organism evidence="8 9">
    <name type="scientific">Lithospermum erythrorhizon</name>
    <name type="common">Purple gromwell</name>
    <name type="synonym">Lithospermum officinale var. erythrorhizon</name>
    <dbReference type="NCBI Taxonomy" id="34254"/>
    <lineage>
        <taxon>Eukaryota</taxon>
        <taxon>Viridiplantae</taxon>
        <taxon>Streptophyta</taxon>
        <taxon>Embryophyta</taxon>
        <taxon>Tracheophyta</taxon>
        <taxon>Spermatophyta</taxon>
        <taxon>Magnoliopsida</taxon>
        <taxon>eudicotyledons</taxon>
        <taxon>Gunneridae</taxon>
        <taxon>Pentapetalae</taxon>
        <taxon>asterids</taxon>
        <taxon>lamiids</taxon>
        <taxon>Boraginales</taxon>
        <taxon>Boraginaceae</taxon>
        <taxon>Boraginoideae</taxon>
        <taxon>Lithospermeae</taxon>
        <taxon>Lithospermum</taxon>
    </lineage>
</organism>
<name>A0AAV3RSK4_LITER</name>
<dbReference type="InterPro" id="IPR050913">
    <property type="entry name" value="AP2/ERF_ERF"/>
</dbReference>
<dbReference type="Proteomes" id="UP001454036">
    <property type="component" value="Unassembled WGS sequence"/>
</dbReference>
<keyword evidence="4" id="KW-0804">Transcription</keyword>
<dbReference type="SMART" id="SM00380">
    <property type="entry name" value="AP2"/>
    <property type="match status" value="1"/>
</dbReference>
<evidence type="ECO:0000259" key="7">
    <source>
        <dbReference type="PROSITE" id="PS51032"/>
    </source>
</evidence>
<keyword evidence="5" id="KW-0539">Nucleus</keyword>
<keyword evidence="9" id="KW-1185">Reference proteome</keyword>
<gene>
    <name evidence="8" type="ORF">LIER_30355</name>
</gene>
<reference evidence="8 9" key="1">
    <citation type="submission" date="2024-01" db="EMBL/GenBank/DDBJ databases">
        <title>The complete chloroplast genome sequence of Lithospermum erythrorhizon: insights into the phylogenetic relationship among Boraginaceae species and the maternal lineages of purple gromwells.</title>
        <authorList>
            <person name="Okada T."/>
            <person name="Watanabe K."/>
        </authorList>
    </citation>
    <scope>NUCLEOTIDE SEQUENCE [LARGE SCALE GENOMIC DNA]</scope>
</reference>
<dbReference type="InterPro" id="IPR016177">
    <property type="entry name" value="DNA-bd_dom_sf"/>
</dbReference>
<protein>
    <submittedName>
        <fullName evidence="8">DNA-binding transcription factor</fullName>
    </submittedName>
</protein>
<evidence type="ECO:0000256" key="5">
    <source>
        <dbReference type="ARBA" id="ARBA00023242"/>
    </source>
</evidence>
<comment type="caution">
    <text evidence="8">The sequence shown here is derived from an EMBL/GenBank/DDBJ whole genome shotgun (WGS) entry which is preliminary data.</text>
</comment>
<sequence length="370" mass="40689">MMSEHQRPFLGVKQKHSMRKTKSLRSESTSMMPTRKICIIYHDPYATDSSSDEEGYSLRNPKRVVKEVFLPSGDSVQPYKAPETESSCPGSFKGLQRNISKKNIGKKDVAKPLSPSQSKPSTLKYRGVRQRKWGKWAAEIRDPFQGKRVWLGTFNTPEEASRAYQNKSLEFEAMMNTNLSEKGSCSDFSKISSASGSSEQDVQCVSEDFSESGLSLTSHTSPSPVLEMDSLTSVPVSALATTEIPDGEKVNGVSSMETIALDQKAPEPVFVDESASLTDIVNGMDFDMAFDSIVIPDEIFSLDDFGLQPFDFADDVFQDLSIGGFEEVPSSLPDFDIGFDFDGYTEAFDCMDEAAAPIMNVGTPLNIACP</sequence>
<evidence type="ECO:0000256" key="4">
    <source>
        <dbReference type="ARBA" id="ARBA00023163"/>
    </source>
</evidence>
<dbReference type="PRINTS" id="PR00367">
    <property type="entry name" value="ETHRSPELEMNT"/>
</dbReference>
<dbReference type="GO" id="GO:0005634">
    <property type="term" value="C:nucleus"/>
    <property type="evidence" value="ECO:0007669"/>
    <property type="project" value="UniProtKB-SubCell"/>
</dbReference>
<dbReference type="Pfam" id="PF00847">
    <property type="entry name" value="AP2"/>
    <property type="match status" value="1"/>
</dbReference>
<dbReference type="AlphaFoldDB" id="A0AAV3RSK4"/>
<dbReference type="PROSITE" id="PS51032">
    <property type="entry name" value="AP2_ERF"/>
    <property type="match status" value="1"/>
</dbReference>
<feature type="domain" description="AP2/ERF" evidence="7">
    <location>
        <begin position="124"/>
        <end position="189"/>
    </location>
</feature>
<dbReference type="PANTHER" id="PTHR31194">
    <property type="entry name" value="SHN SHINE , DNA BINDING / TRANSCRIPTION FACTOR"/>
    <property type="match status" value="1"/>
</dbReference>
<dbReference type="PANTHER" id="PTHR31194:SF62">
    <property type="entry name" value="ETHYLENE-RESPONSIVE TRANSCRIPTION FACTOR ERF118"/>
    <property type="match status" value="1"/>
</dbReference>
<dbReference type="GO" id="GO:0003677">
    <property type="term" value="F:DNA binding"/>
    <property type="evidence" value="ECO:0007669"/>
    <property type="project" value="UniProtKB-KW"/>
</dbReference>
<dbReference type="EMBL" id="BAABME010010824">
    <property type="protein sequence ID" value="GAA0182316.1"/>
    <property type="molecule type" value="Genomic_DNA"/>
</dbReference>
<evidence type="ECO:0000256" key="1">
    <source>
        <dbReference type="ARBA" id="ARBA00004123"/>
    </source>
</evidence>
<comment type="subcellular location">
    <subcellularLocation>
        <location evidence="1">Nucleus</location>
    </subcellularLocation>
</comment>
<dbReference type="InterPro" id="IPR036955">
    <property type="entry name" value="AP2/ERF_dom_sf"/>
</dbReference>
<keyword evidence="3 8" id="KW-0238">DNA-binding</keyword>
<dbReference type="SUPFAM" id="SSF54171">
    <property type="entry name" value="DNA-binding domain"/>
    <property type="match status" value="1"/>
</dbReference>
<feature type="region of interest" description="Disordered" evidence="6">
    <location>
        <begin position="1"/>
        <end position="30"/>
    </location>
</feature>
<proteinExistence type="predicted"/>
<evidence type="ECO:0000256" key="2">
    <source>
        <dbReference type="ARBA" id="ARBA00023015"/>
    </source>
</evidence>
<evidence type="ECO:0000313" key="8">
    <source>
        <dbReference type="EMBL" id="GAA0182316.1"/>
    </source>
</evidence>
<feature type="compositionally biased region" description="Basic residues" evidence="6">
    <location>
        <begin position="13"/>
        <end position="23"/>
    </location>
</feature>
<evidence type="ECO:0000256" key="3">
    <source>
        <dbReference type="ARBA" id="ARBA00023125"/>
    </source>
</evidence>
<feature type="region of interest" description="Disordered" evidence="6">
    <location>
        <begin position="103"/>
        <end position="126"/>
    </location>
</feature>
<accession>A0AAV3RSK4</accession>
<keyword evidence="2" id="KW-0805">Transcription regulation</keyword>
<evidence type="ECO:0000313" key="9">
    <source>
        <dbReference type="Proteomes" id="UP001454036"/>
    </source>
</evidence>